<organism evidence="2 3">
    <name type="scientific">Caballeronia sordidicola</name>
    <name type="common">Burkholderia sordidicola</name>
    <dbReference type="NCBI Taxonomy" id="196367"/>
    <lineage>
        <taxon>Bacteria</taxon>
        <taxon>Pseudomonadati</taxon>
        <taxon>Pseudomonadota</taxon>
        <taxon>Betaproteobacteria</taxon>
        <taxon>Burkholderiales</taxon>
        <taxon>Burkholderiaceae</taxon>
        <taxon>Caballeronia</taxon>
    </lineage>
</organism>
<feature type="domain" description="CREG-like beta-barrel" evidence="1">
    <location>
        <begin position="11"/>
        <end position="144"/>
    </location>
</feature>
<dbReference type="GO" id="GO:0005737">
    <property type="term" value="C:cytoplasm"/>
    <property type="evidence" value="ECO:0007669"/>
    <property type="project" value="UniProtKB-ARBA"/>
</dbReference>
<dbReference type="RefSeq" id="WP_060817485.1">
    <property type="nucleotide sequence ID" value="NZ_FCOC02000002.1"/>
</dbReference>
<dbReference type="PANTHER" id="PTHR13343">
    <property type="entry name" value="CREG1 PROTEIN"/>
    <property type="match status" value="1"/>
</dbReference>
<dbReference type="Gene3D" id="2.30.110.10">
    <property type="entry name" value="Electron Transport, Fmn-binding Protein, Chain A"/>
    <property type="match status" value="1"/>
</dbReference>
<dbReference type="InterPro" id="IPR055343">
    <property type="entry name" value="CREG_beta-barrel"/>
</dbReference>
<protein>
    <submittedName>
        <fullName evidence="2">Pyridoxamine 5'-phosphate oxidase family protein</fullName>
    </submittedName>
</protein>
<dbReference type="EMBL" id="FCOC02000002">
    <property type="protein sequence ID" value="SAL16551.1"/>
    <property type="molecule type" value="Genomic_DNA"/>
</dbReference>
<dbReference type="Proteomes" id="UP000054893">
    <property type="component" value="Unassembled WGS sequence"/>
</dbReference>
<gene>
    <name evidence="2" type="ORF">AWB64_00996</name>
</gene>
<sequence>MNIPSHAPLHLLHQAPNGTLATHSREPHGYPYPTALPFAPTPGHVPMVLISHLAEHTRNLQSDARAGFLIAHSSSNAVLEGQRLTMLGSFSPAPADSVTRLSQRYLQYHPDAARYLELGDFTFWVLSIERMRYIGGFGAMGWLDGSVLDELEPLSEQSESELLALFSDSSERPQELELLGVDKYGCDLRSSGVRNRFTFDKPKETQAELNAALIDCIERHR</sequence>
<dbReference type="Pfam" id="PF13883">
    <property type="entry name" value="CREG_beta-barrel"/>
    <property type="match status" value="1"/>
</dbReference>
<accession>A0A158F9Y7</accession>
<name>A0A158F9Y7_CABSO</name>
<reference evidence="2 3" key="1">
    <citation type="submission" date="2016-01" db="EMBL/GenBank/DDBJ databases">
        <authorList>
            <person name="Oliw E.H."/>
        </authorList>
    </citation>
    <scope>NUCLEOTIDE SEQUENCE [LARGE SCALE GENOMIC DNA]</scope>
    <source>
        <strain evidence="2">LMG 22029</strain>
    </source>
</reference>
<evidence type="ECO:0000259" key="1">
    <source>
        <dbReference type="Pfam" id="PF13883"/>
    </source>
</evidence>
<evidence type="ECO:0000313" key="2">
    <source>
        <dbReference type="EMBL" id="SAL16551.1"/>
    </source>
</evidence>
<dbReference type="Gene3D" id="3.20.180.10">
    <property type="entry name" value="PNP-oxidase-like"/>
    <property type="match status" value="1"/>
</dbReference>
<evidence type="ECO:0000313" key="3">
    <source>
        <dbReference type="Proteomes" id="UP000054893"/>
    </source>
</evidence>
<dbReference type="SUPFAM" id="SSF50475">
    <property type="entry name" value="FMN-binding split barrel"/>
    <property type="match status" value="1"/>
</dbReference>
<dbReference type="InterPro" id="IPR012349">
    <property type="entry name" value="Split_barrel_FMN-bd"/>
</dbReference>
<dbReference type="OrthoDB" id="9776211at2"/>
<dbReference type="AlphaFoldDB" id="A0A158F9Y7"/>
<dbReference type="PANTHER" id="PTHR13343:SF17">
    <property type="entry name" value="CELLULAR REPRESSOR OF E1A-STIMULATED GENES, ISOFORM A"/>
    <property type="match status" value="1"/>
</dbReference>
<proteinExistence type="predicted"/>
<dbReference type="InterPro" id="IPR037119">
    <property type="entry name" value="Haem_oxidase_HugZ-like_sf"/>
</dbReference>